<sequence length="522" mass="57392">MTTDTVSEAPKRRRAGGRRGHADRAGGAVIEQMPFKQPVNPDPFVEPLNEDGVQAIHKGVVRILKEIGIGFLNPEACEILKQAGCKVEGHTVFMDEDFLMQMIGRAPSQWTVTPRNPDKKIVIGGRHMAFGNVSSPPNSWDLKRGKRSGDMATYVDFIKLTQYFNCIHFAGGYPVEPIDVHARERHLDCLFHKLTLTDKVPHAYSLGRERVEDVMEMCRIAGGLTREEFDAKPHMYTNINSVSPLKHDFPMLEGAMIHARRNQGVVVTPFTLAGAMAPVTMSGAVALSLAEGLAAIALLQYINPGCPVAIGTFTSNVDMKSGAPAFGTPEYMRATQMTGQMGRFYGLPIRSSGVCAANVPDGQAMWETSNSLWAAVQSGSNMVYHAAGWLEGGLIASPEKFVMDCEVIQHIQRYFDPALTSTTPDDIAVEAIAEVGPDGHFFGCQHTQERYQTAFYQPFASDWRNYEAWDLAGGVWTAERAHKISRDIIDGFEAPPMDIAIRSELVDFVARRKAEGGVPTDF</sequence>
<evidence type="ECO:0000256" key="3">
    <source>
        <dbReference type="ARBA" id="ARBA00022679"/>
    </source>
</evidence>
<evidence type="ECO:0000256" key="2">
    <source>
        <dbReference type="ARBA" id="ARBA00022603"/>
    </source>
</evidence>
<accession>A0A0P1F3L2</accession>
<dbReference type="GO" id="GO:0008168">
    <property type="term" value="F:methyltransferase activity"/>
    <property type="evidence" value="ECO:0007669"/>
    <property type="project" value="UniProtKB-KW"/>
</dbReference>
<dbReference type="GO" id="GO:0015948">
    <property type="term" value="P:methanogenesis"/>
    <property type="evidence" value="ECO:0007669"/>
    <property type="project" value="UniProtKB-UniRule"/>
</dbReference>
<protein>
    <recommendedName>
        <fullName evidence="4">Methyltransferase</fullName>
        <ecNumber evidence="4">2.1.1.-</ecNumber>
    </recommendedName>
</protein>
<dbReference type="eggNOG" id="COG5598">
    <property type="taxonomic scope" value="Bacteria"/>
</dbReference>
<keyword evidence="2 6" id="KW-0489">Methyltransferase</keyword>
<feature type="compositionally biased region" description="Basic residues" evidence="5">
    <location>
        <begin position="11"/>
        <end position="21"/>
    </location>
</feature>
<dbReference type="AlphaFoldDB" id="A0A0P1F3L2"/>
<proteinExistence type="inferred from homology"/>
<dbReference type="Gene3D" id="3.20.20.480">
    <property type="entry name" value="Trimethylamine methyltransferase-like"/>
    <property type="match status" value="1"/>
</dbReference>
<evidence type="ECO:0000256" key="4">
    <source>
        <dbReference type="PIRNR" id="PIRNR037567"/>
    </source>
</evidence>
<dbReference type="PIRSF" id="PIRSF037567">
    <property type="entry name" value="MTTB_MeTrfase"/>
    <property type="match status" value="1"/>
</dbReference>
<keyword evidence="3 4" id="KW-0808">Transferase</keyword>
<evidence type="ECO:0000313" key="7">
    <source>
        <dbReference type="Proteomes" id="UP000051298"/>
    </source>
</evidence>
<comment type="similarity">
    <text evidence="1 4">Belongs to the trimethylamine methyltransferase family.</text>
</comment>
<feature type="region of interest" description="Disordered" evidence="5">
    <location>
        <begin position="1"/>
        <end position="28"/>
    </location>
</feature>
<dbReference type="Proteomes" id="UP000051298">
    <property type="component" value="Unassembled WGS sequence"/>
</dbReference>
<dbReference type="STRING" id="266809.PM03_03415"/>
<evidence type="ECO:0000256" key="5">
    <source>
        <dbReference type="SAM" id="MobiDB-lite"/>
    </source>
</evidence>
<reference evidence="6 7" key="1">
    <citation type="submission" date="2015-09" db="EMBL/GenBank/DDBJ databases">
        <authorList>
            <consortium name="Swine Surveillance"/>
        </authorList>
    </citation>
    <scope>NUCLEOTIDE SEQUENCE [LARGE SCALE GENOMIC DNA]</scope>
    <source>
        <strain evidence="6 7">CECT 5294</strain>
    </source>
</reference>
<dbReference type="EC" id="2.1.1.-" evidence="4"/>
<dbReference type="GO" id="GO:0032259">
    <property type="term" value="P:methylation"/>
    <property type="evidence" value="ECO:0007669"/>
    <property type="project" value="UniProtKB-KW"/>
</dbReference>
<dbReference type="InterPro" id="IPR038601">
    <property type="entry name" value="MttB-like_sf"/>
</dbReference>
<evidence type="ECO:0000313" key="6">
    <source>
        <dbReference type="EMBL" id="CUH62296.1"/>
    </source>
</evidence>
<dbReference type="InterPro" id="IPR010426">
    <property type="entry name" value="MTTB_MeTrfase"/>
</dbReference>
<dbReference type="Pfam" id="PF06253">
    <property type="entry name" value="MTTB"/>
    <property type="match status" value="1"/>
</dbReference>
<organism evidence="6 7">
    <name type="scientific">Thalassobacter stenotrophicus</name>
    <dbReference type="NCBI Taxonomy" id="266809"/>
    <lineage>
        <taxon>Bacteria</taxon>
        <taxon>Pseudomonadati</taxon>
        <taxon>Pseudomonadota</taxon>
        <taxon>Alphaproteobacteria</taxon>
        <taxon>Rhodobacterales</taxon>
        <taxon>Roseobacteraceae</taxon>
        <taxon>Thalassobacter</taxon>
    </lineage>
</organism>
<dbReference type="EMBL" id="CYRX01000033">
    <property type="protein sequence ID" value="CUH62296.1"/>
    <property type="molecule type" value="Genomic_DNA"/>
</dbReference>
<evidence type="ECO:0000256" key="1">
    <source>
        <dbReference type="ARBA" id="ARBA00007137"/>
    </source>
</evidence>
<name>A0A0P1F3L2_9RHOB</name>
<dbReference type="RefSeq" id="WP_058124756.1">
    <property type="nucleotide sequence ID" value="NZ_CYRX01000033.1"/>
</dbReference>
<gene>
    <name evidence="6" type="ORF">THS5294_03610</name>
</gene>